<accession>A0A1F6M8S7</accession>
<evidence type="ECO:0000313" key="3">
    <source>
        <dbReference type="Proteomes" id="UP000176532"/>
    </source>
</evidence>
<keyword evidence="1" id="KW-1133">Transmembrane helix</keyword>
<evidence type="ECO:0000256" key="1">
    <source>
        <dbReference type="SAM" id="Phobius"/>
    </source>
</evidence>
<proteinExistence type="predicted"/>
<feature type="transmembrane region" description="Helical" evidence="1">
    <location>
        <begin position="7"/>
        <end position="25"/>
    </location>
</feature>
<dbReference type="AlphaFoldDB" id="A0A1F6M8S7"/>
<evidence type="ECO:0000313" key="2">
    <source>
        <dbReference type="EMBL" id="OGH67978.1"/>
    </source>
</evidence>
<dbReference type="STRING" id="1798682.A3C15_01640"/>
<evidence type="ECO:0008006" key="4">
    <source>
        <dbReference type="Google" id="ProtNLM"/>
    </source>
</evidence>
<keyword evidence="1" id="KW-0812">Transmembrane</keyword>
<reference evidence="2 3" key="1">
    <citation type="journal article" date="2016" name="Nat. Commun.">
        <title>Thousands of microbial genomes shed light on interconnected biogeochemical processes in an aquifer system.</title>
        <authorList>
            <person name="Anantharaman K."/>
            <person name="Brown C.T."/>
            <person name="Hug L.A."/>
            <person name="Sharon I."/>
            <person name="Castelle C.J."/>
            <person name="Probst A.J."/>
            <person name="Thomas B.C."/>
            <person name="Singh A."/>
            <person name="Wilkins M.J."/>
            <person name="Karaoz U."/>
            <person name="Brodie E.L."/>
            <person name="Williams K.H."/>
            <person name="Hubbard S.S."/>
            <person name="Banfield J.F."/>
        </authorList>
    </citation>
    <scope>NUCLEOTIDE SEQUENCE [LARGE SCALE GENOMIC DNA]</scope>
</reference>
<dbReference type="EMBL" id="MFQD01000025">
    <property type="protein sequence ID" value="OGH67978.1"/>
    <property type="molecule type" value="Genomic_DNA"/>
</dbReference>
<organism evidence="2 3">
    <name type="scientific">Candidatus Magasanikbacteria bacterium RIFCSPHIGHO2_02_FULL_50_9b</name>
    <dbReference type="NCBI Taxonomy" id="1798682"/>
    <lineage>
        <taxon>Bacteria</taxon>
        <taxon>Candidatus Magasanikiibacteriota</taxon>
    </lineage>
</organism>
<name>A0A1F6M8S7_9BACT</name>
<dbReference type="Proteomes" id="UP000176532">
    <property type="component" value="Unassembled WGS sequence"/>
</dbReference>
<protein>
    <recommendedName>
        <fullName evidence="4">GerMN domain-containing protein</fullName>
    </recommendedName>
</protein>
<comment type="caution">
    <text evidence="2">The sequence shown here is derived from an EMBL/GenBank/DDBJ whole genome shotgun (WGS) entry which is preliminary data.</text>
</comment>
<sequence length="334" mass="37333">MSIIIKAVAAVVVIGVIIGGGFSYFKKQQSKLAQIIPQKTTVNILIPENKVLYIEQMTNFAQQGGENPLKTTKFIKKEIEIKPTEDPIKASAQAAAQEISPIGGSMKSSVAYLKIEKEIAYVLLDIDLDGWAGVSVSRAIIHPLVEKTVLQFPEIKQVVFAYAPTISTKDQVIKRAAEAAHALFAKDAKQIAALVHPTKGVRFSLYGQVNETLNKKFTAKQITQYFNTNVKFTWGTLDGSGELMIMPLKNFIDNEFADQEYEHAPEILYDTIVARGNAVNNIKDVYPTAHVVEFYFPGFIEKFVGMDWRSIHIVLEEYQGQWYVVGLVSDRWTI</sequence>
<keyword evidence="1" id="KW-0472">Membrane</keyword>
<gene>
    <name evidence="2" type="ORF">A3C15_01640</name>
</gene>